<dbReference type="GeneID" id="105232471"/>
<evidence type="ECO:0000313" key="2">
    <source>
        <dbReference type="Proteomes" id="UP001652620"/>
    </source>
</evidence>
<dbReference type="InParanoid" id="A0A6I9W671"/>
<feature type="compositionally biased region" description="Low complexity" evidence="1">
    <location>
        <begin position="494"/>
        <end position="505"/>
    </location>
</feature>
<dbReference type="OrthoDB" id="6423726at2759"/>
<evidence type="ECO:0000256" key="1">
    <source>
        <dbReference type="SAM" id="MobiDB-lite"/>
    </source>
</evidence>
<keyword evidence="2" id="KW-1185">Reference proteome</keyword>
<dbReference type="Proteomes" id="UP001652620">
    <property type="component" value="Chromosome 1"/>
</dbReference>
<proteinExistence type="predicted"/>
<accession>A0A6I9W671</accession>
<dbReference type="AlphaFoldDB" id="A0A6I9W671"/>
<organism evidence="2 3">
    <name type="scientific">Bactrocera dorsalis</name>
    <name type="common">Oriental fruit fly</name>
    <name type="synonym">Dacus dorsalis</name>
    <dbReference type="NCBI Taxonomy" id="27457"/>
    <lineage>
        <taxon>Eukaryota</taxon>
        <taxon>Metazoa</taxon>
        <taxon>Ecdysozoa</taxon>
        <taxon>Arthropoda</taxon>
        <taxon>Hexapoda</taxon>
        <taxon>Insecta</taxon>
        <taxon>Pterygota</taxon>
        <taxon>Neoptera</taxon>
        <taxon>Endopterygota</taxon>
        <taxon>Diptera</taxon>
        <taxon>Brachycera</taxon>
        <taxon>Muscomorpha</taxon>
        <taxon>Tephritoidea</taxon>
        <taxon>Tephritidae</taxon>
        <taxon>Bactrocera</taxon>
        <taxon>Bactrocera</taxon>
    </lineage>
</organism>
<gene>
    <name evidence="3" type="primary">LOC105232471</name>
</gene>
<reference evidence="2" key="1">
    <citation type="submission" date="2025-05" db="UniProtKB">
        <authorList>
            <consortium name="RefSeq"/>
        </authorList>
    </citation>
    <scope>NUCLEOTIDE SEQUENCE [LARGE SCALE GENOMIC DNA]</scope>
</reference>
<reference evidence="3" key="2">
    <citation type="submission" date="2025-08" db="UniProtKB">
        <authorList>
            <consortium name="RefSeq"/>
        </authorList>
    </citation>
    <scope>IDENTIFICATION</scope>
    <source>
        <tissue evidence="3">Adult</tissue>
    </source>
</reference>
<sequence length="595" mass="66168">MQMDACRQRLRVCCSLRRKVKAHSAYIKDNNGKLSATQPKSAAINRTTTPATTEITTALSLALKPATTKAHSGHNSASAVRRLTSSAYACGGPQRPREVKSVQRQCKCSAQAQLTLVAVNVCACNYSRGEGTTARAHLTAIRFTLNLLYHVFVAVGAALTVLLERCCVGKAQGILKRPQTHLPLANSLRLAAGKSHWPQTLHTPTTMGSCFGRCVSKDANGGGVASTATSCLWRRQQHATDEQEAELVSNASDKCPRENFIYRIIKFKTKQKRPQFIDKFWEQQDMQYTKLPNRNGTEGLSDIQLQNLDVHNLLSNAILAKESALNYCLTEAQYAAASSRASSSLDLEWEHEYAHMRQLYQPPPHTHRSTQSLLQASTLNSNNNLAQYTNGNNTPLHHLHTLNNNHHTLDLSKRSHTYDNHPLHVHLNNSWQYLSNDDEQLSSLASYSQSLSLPHAPLNAAAMALATAKAVERGEQRLRTRRVAPPPINERRNSSFTRTFSSHNSWSHISTPESLEWDQDEEQQRQLRVEDDNLDDETLELLHQIEQLKNRVLDETGDGLYDDGLVAAGESEAGEGVHFMIGGQYSAEDGRKDIS</sequence>
<evidence type="ECO:0000313" key="3">
    <source>
        <dbReference type="RefSeq" id="XP_011212453.3"/>
    </source>
</evidence>
<protein>
    <submittedName>
        <fullName evidence="3">Uncharacterized protein LOC105232471</fullName>
    </submittedName>
</protein>
<dbReference type="KEGG" id="bdr:105232471"/>
<feature type="region of interest" description="Disordered" evidence="1">
    <location>
        <begin position="473"/>
        <end position="522"/>
    </location>
</feature>
<name>A0A6I9W671_BACDO</name>
<dbReference type="RefSeq" id="XP_011212453.3">
    <property type="nucleotide sequence ID" value="XM_011214151.3"/>
</dbReference>